<gene>
    <name evidence="2" type="ORF">Hypma_011956</name>
</gene>
<dbReference type="EMBL" id="LUEZ02000056">
    <property type="protein sequence ID" value="RDB20932.1"/>
    <property type="molecule type" value="Genomic_DNA"/>
</dbReference>
<dbReference type="AlphaFoldDB" id="A0A369JHZ3"/>
<evidence type="ECO:0000256" key="1">
    <source>
        <dbReference type="SAM" id="MobiDB-lite"/>
    </source>
</evidence>
<organism evidence="2 3">
    <name type="scientific">Hypsizygus marmoreus</name>
    <name type="common">White beech mushroom</name>
    <name type="synonym">Agaricus marmoreus</name>
    <dbReference type="NCBI Taxonomy" id="39966"/>
    <lineage>
        <taxon>Eukaryota</taxon>
        <taxon>Fungi</taxon>
        <taxon>Dikarya</taxon>
        <taxon>Basidiomycota</taxon>
        <taxon>Agaricomycotina</taxon>
        <taxon>Agaricomycetes</taxon>
        <taxon>Agaricomycetidae</taxon>
        <taxon>Agaricales</taxon>
        <taxon>Tricholomatineae</taxon>
        <taxon>Lyophyllaceae</taxon>
        <taxon>Hypsizygus</taxon>
    </lineage>
</organism>
<protein>
    <submittedName>
        <fullName evidence="2">Uncharacterized protein</fullName>
    </submittedName>
</protein>
<comment type="caution">
    <text evidence="2">The sequence shown here is derived from an EMBL/GenBank/DDBJ whole genome shotgun (WGS) entry which is preliminary data.</text>
</comment>
<proteinExistence type="predicted"/>
<evidence type="ECO:0000313" key="2">
    <source>
        <dbReference type="EMBL" id="RDB20932.1"/>
    </source>
</evidence>
<name>A0A369JHZ3_HYPMA</name>
<evidence type="ECO:0000313" key="3">
    <source>
        <dbReference type="Proteomes" id="UP000076154"/>
    </source>
</evidence>
<dbReference type="InParanoid" id="A0A369JHZ3"/>
<accession>A0A369JHZ3</accession>
<keyword evidence="3" id="KW-1185">Reference proteome</keyword>
<feature type="compositionally biased region" description="Basic and acidic residues" evidence="1">
    <location>
        <begin position="10"/>
        <end position="20"/>
    </location>
</feature>
<reference evidence="2" key="1">
    <citation type="submission" date="2018-04" db="EMBL/GenBank/DDBJ databases">
        <title>Whole genome sequencing of Hypsizygus marmoreus.</title>
        <authorList>
            <person name="Choi I.-G."/>
            <person name="Min B."/>
            <person name="Kim J.-G."/>
            <person name="Kim S."/>
            <person name="Oh Y.-L."/>
            <person name="Kong W.-S."/>
            <person name="Park H."/>
            <person name="Jeong J."/>
            <person name="Song E.-S."/>
        </authorList>
    </citation>
    <scope>NUCLEOTIDE SEQUENCE [LARGE SCALE GENOMIC DNA]</scope>
    <source>
        <strain evidence="2">51987-8</strain>
    </source>
</reference>
<sequence>MGVAGFGNPDRADRRNESDTVGRLVGIGGRSTFKLKSDLTAKDHEHANRQLQPTNLHKITIKKCHVRDAKAP</sequence>
<feature type="region of interest" description="Disordered" evidence="1">
    <location>
        <begin position="1"/>
        <end position="24"/>
    </location>
</feature>
<dbReference type="Proteomes" id="UP000076154">
    <property type="component" value="Unassembled WGS sequence"/>
</dbReference>